<dbReference type="AlphaFoldDB" id="A0A4R6MW07"/>
<keyword evidence="2" id="KW-1185">Reference proteome</keyword>
<accession>A0A4R6MW07</accession>
<evidence type="ECO:0000313" key="1">
    <source>
        <dbReference type="EMBL" id="TDP06661.1"/>
    </source>
</evidence>
<proteinExistence type="predicted"/>
<dbReference type="RefSeq" id="WP_133604823.1">
    <property type="nucleotide sequence ID" value="NZ_JAUFPJ010000009.1"/>
</dbReference>
<comment type="caution">
    <text evidence="1">The sequence shown here is derived from an EMBL/GenBank/DDBJ whole genome shotgun (WGS) entry which is preliminary data.</text>
</comment>
<reference evidence="1 2" key="1">
    <citation type="submission" date="2019-03" db="EMBL/GenBank/DDBJ databases">
        <title>Genomic Encyclopedia of Type Strains, Phase IV (KMG-IV): sequencing the most valuable type-strain genomes for metagenomic binning, comparative biology and taxonomic classification.</title>
        <authorList>
            <person name="Goeker M."/>
        </authorList>
    </citation>
    <scope>NUCLEOTIDE SEQUENCE [LARGE SCALE GENOMIC DNA]</scope>
    <source>
        <strain evidence="1 2">DSM 25082</strain>
    </source>
</reference>
<gene>
    <name evidence="1" type="ORF">DFR39_108133</name>
</gene>
<evidence type="ECO:0000313" key="2">
    <source>
        <dbReference type="Proteomes" id="UP000295357"/>
    </source>
</evidence>
<sequence length="274" mass="30502">MNMLFSVNSITADDRRTKAVSGTLQQAEPALEVAIEMSRMLARAGLTAPEGSRTAASLIAEWSKDYLSQNQVLQGKDTHNAPEVMSDPERDQLHHYTFQRAREANWSSYDNVLAPTRSIQEQRIARVLEAHRYARLGAGFGAPTSVEMELLETEVIRHLCCDVLRILSRQQSLEAAELELQPAGSNYAELMHRGITLVFVNINSEERKHPALTLKIVIEALTREVSSYLCDEGLVNKAIEALRVQQESTHDVGQTGSAELHHSIRQASPANFCL</sequence>
<organism evidence="1 2">
    <name type="scientific">Roseateles asaccharophilus</name>
    <dbReference type="NCBI Taxonomy" id="582607"/>
    <lineage>
        <taxon>Bacteria</taxon>
        <taxon>Pseudomonadati</taxon>
        <taxon>Pseudomonadota</taxon>
        <taxon>Betaproteobacteria</taxon>
        <taxon>Burkholderiales</taxon>
        <taxon>Sphaerotilaceae</taxon>
        <taxon>Roseateles</taxon>
    </lineage>
</organism>
<dbReference type="Proteomes" id="UP000295357">
    <property type="component" value="Unassembled WGS sequence"/>
</dbReference>
<dbReference type="EMBL" id="SNXE01000008">
    <property type="protein sequence ID" value="TDP06661.1"/>
    <property type="molecule type" value="Genomic_DNA"/>
</dbReference>
<protein>
    <submittedName>
        <fullName evidence="1">Uncharacterized protein</fullName>
    </submittedName>
</protein>
<name>A0A4R6MW07_9BURK</name>